<evidence type="ECO:0000256" key="2">
    <source>
        <dbReference type="ARBA" id="ARBA00022475"/>
    </source>
</evidence>
<dbReference type="AlphaFoldDB" id="A0A146G479"/>
<protein>
    <submittedName>
        <fullName evidence="8">PhospholiPASe_D-nuclease N-terminal</fullName>
    </submittedName>
</protein>
<dbReference type="OrthoDB" id="9762009at2"/>
<dbReference type="Proteomes" id="UP000076023">
    <property type="component" value="Unassembled WGS sequence"/>
</dbReference>
<evidence type="ECO:0000256" key="3">
    <source>
        <dbReference type="ARBA" id="ARBA00022692"/>
    </source>
</evidence>
<feature type="domain" description="Cardiolipin synthase N-terminal" evidence="7">
    <location>
        <begin position="17"/>
        <end position="57"/>
    </location>
</feature>
<keyword evidence="5 6" id="KW-0472">Membrane</keyword>
<keyword evidence="3 6" id="KW-0812">Transmembrane</keyword>
<evidence type="ECO:0000256" key="5">
    <source>
        <dbReference type="ARBA" id="ARBA00023136"/>
    </source>
</evidence>
<evidence type="ECO:0000256" key="4">
    <source>
        <dbReference type="ARBA" id="ARBA00022989"/>
    </source>
</evidence>
<dbReference type="InterPro" id="IPR027379">
    <property type="entry name" value="CLS_N"/>
</dbReference>
<dbReference type="InParanoid" id="A0A146G479"/>
<evidence type="ECO:0000313" key="9">
    <source>
        <dbReference type="Proteomes" id="UP000076023"/>
    </source>
</evidence>
<keyword evidence="4 6" id="KW-1133">Transmembrane helix</keyword>
<name>A0A146G479_TERSA</name>
<dbReference type="Pfam" id="PF13396">
    <property type="entry name" value="PLDc_N"/>
    <property type="match status" value="1"/>
</dbReference>
<feature type="transmembrane region" description="Helical" evidence="6">
    <location>
        <begin position="37"/>
        <end position="57"/>
    </location>
</feature>
<evidence type="ECO:0000256" key="6">
    <source>
        <dbReference type="SAM" id="Phobius"/>
    </source>
</evidence>
<gene>
    <name evidence="8" type="ORF">TSACC_2838</name>
</gene>
<comment type="caution">
    <text evidence="8">The sequence shown here is derived from an EMBL/GenBank/DDBJ whole genome shotgun (WGS) entry which is preliminary data.</text>
</comment>
<evidence type="ECO:0000256" key="1">
    <source>
        <dbReference type="ARBA" id="ARBA00004651"/>
    </source>
</evidence>
<sequence length="78" mass="8793">MSLPALLCIASAAGFLIWIIALVSHLRRTDYSDTDKIVWTIVLCTLNFLGVILYFFLAPPGDQRVLSEAELKEKLNRQ</sequence>
<feature type="transmembrane region" description="Helical" evidence="6">
    <location>
        <begin position="6"/>
        <end position="25"/>
    </location>
</feature>
<dbReference type="EMBL" id="BDCO01000002">
    <property type="protein sequence ID" value="GAT32440.1"/>
    <property type="molecule type" value="Genomic_DNA"/>
</dbReference>
<dbReference type="GO" id="GO:0005886">
    <property type="term" value="C:plasma membrane"/>
    <property type="evidence" value="ECO:0007669"/>
    <property type="project" value="UniProtKB-SubCell"/>
</dbReference>
<keyword evidence="2" id="KW-1003">Cell membrane</keyword>
<evidence type="ECO:0000259" key="7">
    <source>
        <dbReference type="Pfam" id="PF13396"/>
    </source>
</evidence>
<dbReference type="RefSeq" id="WP_075078272.1">
    <property type="nucleotide sequence ID" value="NZ_BDCO01000002.1"/>
</dbReference>
<organism evidence="8 9">
    <name type="scientific">Terrimicrobium sacchariphilum</name>
    <dbReference type="NCBI Taxonomy" id="690879"/>
    <lineage>
        <taxon>Bacteria</taxon>
        <taxon>Pseudomonadati</taxon>
        <taxon>Verrucomicrobiota</taxon>
        <taxon>Terrimicrobiia</taxon>
        <taxon>Terrimicrobiales</taxon>
        <taxon>Terrimicrobiaceae</taxon>
        <taxon>Terrimicrobium</taxon>
    </lineage>
</organism>
<comment type="subcellular location">
    <subcellularLocation>
        <location evidence="1">Cell membrane</location>
        <topology evidence="1">Multi-pass membrane protein</topology>
    </subcellularLocation>
</comment>
<proteinExistence type="predicted"/>
<reference evidence="9" key="1">
    <citation type="journal article" date="2017" name="Genome Announc.">
        <title>Draft Genome Sequence of Terrimicrobium sacchariphilum NM-5T, a Facultative Anaerobic Soil Bacterium of the Class Spartobacteria.</title>
        <authorList>
            <person name="Qiu Y.L."/>
            <person name="Tourlousse D.M."/>
            <person name="Matsuura N."/>
            <person name="Ohashi A."/>
            <person name="Sekiguchi Y."/>
        </authorList>
    </citation>
    <scope>NUCLEOTIDE SEQUENCE [LARGE SCALE GENOMIC DNA]</scope>
    <source>
        <strain evidence="9">NM-5</strain>
    </source>
</reference>
<evidence type="ECO:0000313" key="8">
    <source>
        <dbReference type="EMBL" id="GAT32440.1"/>
    </source>
</evidence>
<accession>A0A146G479</accession>
<keyword evidence="9" id="KW-1185">Reference proteome</keyword>